<name>A0A3N1ZSH5_9ACTN</name>
<sequence length="139" mass="14917">MKIGQPVPEALRSSFTPAWECMGPMFKAEGKDVVMVFTSNGQLSGSVTTISIQSTATSTQSGLTLGDSTKKMFQFFPDIYGHEPYHHPATGRSWGVDQLGDGSWSIYFESDAEVIKHISVQADDKGFQPIGAIGPCGAP</sequence>
<accession>A0A3N1ZSH5</accession>
<protein>
    <submittedName>
        <fullName evidence="1">Uncharacterized protein</fullName>
    </submittedName>
</protein>
<proteinExistence type="predicted"/>
<dbReference type="AlphaFoldDB" id="A0A3N1ZSH5"/>
<dbReference type="Proteomes" id="UP000275749">
    <property type="component" value="Unassembled WGS sequence"/>
</dbReference>
<reference evidence="1 2" key="1">
    <citation type="submission" date="2018-11" db="EMBL/GenBank/DDBJ databases">
        <title>Sequencing the genomes of 1000 actinobacteria strains.</title>
        <authorList>
            <person name="Klenk H.-P."/>
        </authorList>
    </citation>
    <scope>NUCLEOTIDE SEQUENCE [LARGE SCALE GENOMIC DNA]</scope>
    <source>
        <strain evidence="1 2">DSM 10546</strain>
    </source>
</reference>
<evidence type="ECO:0000313" key="2">
    <source>
        <dbReference type="Proteomes" id="UP000275749"/>
    </source>
</evidence>
<organism evidence="1 2">
    <name type="scientific">Luteococcus japonicus</name>
    <dbReference type="NCBI Taxonomy" id="33984"/>
    <lineage>
        <taxon>Bacteria</taxon>
        <taxon>Bacillati</taxon>
        <taxon>Actinomycetota</taxon>
        <taxon>Actinomycetes</taxon>
        <taxon>Propionibacteriales</taxon>
        <taxon>Propionibacteriaceae</taxon>
        <taxon>Luteococcus</taxon>
    </lineage>
</organism>
<comment type="caution">
    <text evidence="1">The sequence shown here is derived from an EMBL/GenBank/DDBJ whole genome shotgun (WGS) entry which is preliminary data.</text>
</comment>
<gene>
    <name evidence="1" type="ORF">EDD41_1007</name>
</gene>
<evidence type="ECO:0000313" key="1">
    <source>
        <dbReference type="EMBL" id="ROR53834.1"/>
    </source>
</evidence>
<dbReference type="EMBL" id="RKHG01000001">
    <property type="protein sequence ID" value="ROR53834.1"/>
    <property type="molecule type" value="Genomic_DNA"/>
</dbReference>